<evidence type="ECO:0000313" key="2">
    <source>
        <dbReference type="EMBL" id="CAG8619703.1"/>
    </source>
</evidence>
<dbReference type="Proteomes" id="UP000789570">
    <property type="component" value="Unassembled WGS sequence"/>
</dbReference>
<organism evidence="2 3">
    <name type="scientific">Funneliformis caledonium</name>
    <dbReference type="NCBI Taxonomy" id="1117310"/>
    <lineage>
        <taxon>Eukaryota</taxon>
        <taxon>Fungi</taxon>
        <taxon>Fungi incertae sedis</taxon>
        <taxon>Mucoromycota</taxon>
        <taxon>Glomeromycotina</taxon>
        <taxon>Glomeromycetes</taxon>
        <taxon>Glomerales</taxon>
        <taxon>Glomeraceae</taxon>
        <taxon>Funneliformis</taxon>
    </lineage>
</organism>
<evidence type="ECO:0000256" key="1">
    <source>
        <dbReference type="SAM" id="MobiDB-lite"/>
    </source>
</evidence>
<dbReference type="AlphaFoldDB" id="A0A9N9D1N3"/>
<dbReference type="SUPFAM" id="SSF52540">
    <property type="entry name" value="P-loop containing nucleoside triphosphate hydrolases"/>
    <property type="match status" value="1"/>
</dbReference>
<gene>
    <name evidence="2" type="ORF">FCALED_LOCUS9489</name>
</gene>
<comment type="caution">
    <text evidence="2">The sequence shown here is derived from an EMBL/GenBank/DDBJ whole genome shotgun (WGS) entry which is preliminary data.</text>
</comment>
<protein>
    <submittedName>
        <fullName evidence="2">10732_t:CDS:1</fullName>
    </submittedName>
</protein>
<proteinExistence type="predicted"/>
<dbReference type="Gene3D" id="3.40.50.300">
    <property type="entry name" value="P-loop containing nucleotide triphosphate hydrolases"/>
    <property type="match status" value="1"/>
</dbReference>
<feature type="non-terminal residue" evidence="2">
    <location>
        <position position="163"/>
    </location>
</feature>
<name>A0A9N9D1N3_9GLOM</name>
<reference evidence="2" key="1">
    <citation type="submission" date="2021-06" db="EMBL/GenBank/DDBJ databases">
        <authorList>
            <person name="Kallberg Y."/>
            <person name="Tangrot J."/>
            <person name="Rosling A."/>
        </authorList>
    </citation>
    <scope>NUCLEOTIDE SEQUENCE</scope>
    <source>
        <strain evidence="2">UK204</strain>
    </source>
</reference>
<sequence>SFSGIPTRALPNESSASSIPFPPANNVNKGAQYDSDLYAKKKRWEVNDAIQPSQIHDVYFVDPTEESRLLLEKIHRGQFVALHGPKASGKSTRVLHIMNYLHKQNFIRIYVSFEDIKVTESEDIFWSTLGSALQRDTVQHLGTPSNPIIKSASCFLNTFFNSN</sequence>
<dbReference type="OrthoDB" id="2399201at2759"/>
<accession>A0A9N9D1N3</accession>
<evidence type="ECO:0000313" key="3">
    <source>
        <dbReference type="Proteomes" id="UP000789570"/>
    </source>
</evidence>
<feature type="region of interest" description="Disordered" evidence="1">
    <location>
        <begin position="1"/>
        <end position="27"/>
    </location>
</feature>
<keyword evidence="3" id="KW-1185">Reference proteome</keyword>
<dbReference type="EMBL" id="CAJVPQ010003160">
    <property type="protein sequence ID" value="CAG8619703.1"/>
    <property type="molecule type" value="Genomic_DNA"/>
</dbReference>
<dbReference type="InterPro" id="IPR027417">
    <property type="entry name" value="P-loop_NTPase"/>
</dbReference>